<gene>
    <name evidence="2" type="ORF">RM540_15280</name>
</gene>
<evidence type="ECO:0000313" key="2">
    <source>
        <dbReference type="EMBL" id="MDT0633116.1"/>
    </source>
</evidence>
<keyword evidence="1" id="KW-0732">Signal</keyword>
<dbReference type="InterPro" id="IPR028994">
    <property type="entry name" value="Integrin_alpha_N"/>
</dbReference>
<keyword evidence="3" id="KW-1185">Reference proteome</keyword>
<evidence type="ECO:0000313" key="3">
    <source>
        <dbReference type="Proteomes" id="UP001267426"/>
    </source>
</evidence>
<feature type="non-terminal residue" evidence="2">
    <location>
        <position position="1"/>
    </location>
</feature>
<evidence type="ECO:0008006" key="4">
    <source>
        <dbReference type="Google" id="ProtNLM"/>
    </source>
</evidence>
<comment type="caution">
    <text evidence="2">The sequence shown here is derived from an EMBL/GenBank/DDBJ whole genome shotgun (WGS) entry which is preliminary data.</text>
</comment>
<dbReference type="PANTHER" id="PTHR36220:SF1">
    <property type="entry name" value="GAMMA TUBULIN COMPLEX COMPONENT C-TERMINAL DOMAIN-CONTAINING PROTEIN"/>
    <property type="match status" value="1"/>
</dbReference>
<accession>A0ABU3BUZ6</accession>
<dbReference type="Gene3D" id="2.130.10.130">
    <property type="entry name" value="Integrin alpha, N-terminal"/>
    <property type="match status" value="1"/>
</dbReference>
<evidence type="ECO:0000256" key="1">
    <source>
        <dbReference type="ARBA" id="ARBA00022729"/>
    </source>
</evidence>
<dbReference type="PANTHER" id="PTHR36220">
    <property type="entry name" value="UNNAMED PRODUCT"/>
    <property type="match status" value="1"/>
</dbReference>
<dbReference type="Proteomes" id="UP001267426">
    <property type="component" value="Unassembled WGS sequence"/>
</dbReference>
<proteinExistence type="predicted"/>
<protein>
    <recommendedName>
        <fullName evidence="4">FG-GAP repeat-containing protein</fullName>
    </recommendedName>
</protein>
<organism evidence="2 3">
    <name type="scientific">Rubrivirga litoralis</name>
    <dbReference type="NCBI Taxonomy" id="3075598"/>
    <lineage>
        <taxon>Bacteria</taxon>
        <taxon>Pseudomonadati</taxon>
        <taxon>Rhodothermota</taxon>
        <taxon>Rhodothermia</taxon>
        <taxon>Rhodothermales</taxon>
        <taxon>Rubricoccaceae</taxon>
        <taxon>Rubrivirga</taxon>
    </lineage>
</organism>
<name>A0ABU3BUZ6_9BACT</name>
<sequence>MSEEGTNPPVRRYFLSNVGLAAPTRLMSSPSPVSTLSGVWLPMALFVLLGGCDGMDVYSGGGRIYAGGQSFGAAIALDGNVSMITASSSDEAFVLRRDGDRWASEAQLLPPSGVPDDERSGEGIVFGWAGDVEGSVAIVGAPVLGAAARSIPGRAYVFEHRGGDWVRTADLRASDPSLGRLFGRAVAVSKGRVAVAAGAATTLVSEDLVEPAAVILYERLGESWAEVSRVEETEYERPTGLGGGSFFGSGLALNGDRLAVGSPGQDVGGVRGVGAIRVYQWTGEAWALSDVLSPPALRENDEMGNVVALDGPVLAAGVSGRDVGGGIGGGSAFVFRNSGGGWTVEAELLPVGLTSRSIYGYSIAASGDRVAVGDVARAEDRGSVFVWVRRPSGEWEMEAELWPSGLGGGSAFGESVALEGDRLMVGAVGAGGAEGGAYEFQRGPDGWVQVGG</sequence>
<dbReference type="EMBL" id="JAVRHT010000053">
    <property type="protein sequence ID" value="MDT0633116.1"/>
    <property type="molecule type" value="Genomic_DNA"/>
</dbReference>
<dbReference type="InterPro" id="IPR013517">
    <property type="entry name" value="FG-GAP"/>
</dbReference>
<dbReference type="Pfam" id="PF14312">
    <property type="entry name" value="FG-GAP_2"/>
    <property type="match status" value="1"/>
</dbReference>
<reference evidence="2 3" key="1">
    <citation type="submission" date="2023-09" db="EMBL/GenBank/DDBJ databases">
        <authorList>
            <person name="Rey-Velasco X."/>
        </authorList>
    </citation>
    <scope>NUCLEOTIDE SEQUENCE [LARGE SCALE GENOMIC DNA]</scope>
    <source>
        <strain evidence="2 3">F394</strain>
    </source>
</reference>
<dbReference type="SUPFAM" id="SSF69318">
    <property type="entry name" value="Integrin alpha N-terminal domain"/>
    <property type="match status" value="1"/>
</dbReference>